<evidence type="ECO:0000259" key="2">
    <source>
        <dbReference type="Pfam" id="PF03724"/>
    </source>
</evidence>
<sequence>MRTLLVVLVLLSAAALNACGGAAESPPGTRATTPTGTMVPVTPMSPADGLWGRTFVSTSVTGTTIPGNGPLEVGFPERGQIAMFAGCNRGVGSVNLSGGVVRTGPIATTQMACAGELADADSWMIDLFAAEPEWTLTEDGVLILSSPGVTITLESKVAADPDRPVVGTTWVVDTLISPDAITMSAALDTAAPNLTITPDDRVTGSTGCGRLSGTAHVGDDTITFGRLSTTQLTCPTDVAEVAQSVMHVLNGEVTYSVSGGAMRLIGPDGFGLGLRGE</sequence>
<dbReference type="InterPro" id="IPR038670">
    <property type="entry name" value="HslJ-like_sf"/>
</dbReference>
<feature type="domain" description="DUF306" evidence="2">
    <location>
        <begin position="164"/>
        <end position="269"/>
    </location>
</feature>
<reference evidence="3 4" key="1">
    <citation type="submission" date="2018-11" db="EMBL/GenBank/DDBJ databases">
        <title>Rhodococcus spongicola sp. nov. and Rhodococcus xishaensis sp. nov. from marine sponges.</title>
        <authorList>
            <person name="Li L."/>
            <person name="Lin H.W."/>
        </authorList>
    </citation>
    <scope>NUCLEOTIDE SEQUENCE [LARGE SCALE GENOMIC DNA]</scope>
    <source>
        <strain evidence="3 4">LHW51113</strain>
    </source>
</reference>
<keyword evidence="4" id="KW-1185">Reference proteome</keyword>
<accession>A0A3S3E5I5</accession>
<gene>
    <name evidence="3" type="ORF">EGT50_01725</name>
</gene>
<dbReference type="InterPro" id="IPR005184">
    <property type="entry name" value="DUF306_Meta_HslJ"/>
</dbReference>
<feature type="chain" id="PRO_5038459021" evidence="1">
    <location>
        <begin position="19"/>
        <end position="277"/>
    </location>
</feature>
<dbReference type="Proteomes" id="UP000283479">
    <property type="component" value="Unassembled WGS sequence"/>
</dbReference>
<dbReference type="OrthoDB" id="507754at2"/>
<protein>
    <submittedName>
        <fullName evidence="3">META domain-containing protein</fullName>
    </submittedName>
</protein>
<feature type="signal peptide" evidence="1">
    <location>
        <begin position="1"/>
        <end position="18"/>
    </location>
</feature>
<evidence type="ECO:0000313" key="4">
    <source>
        <dbReference type="Proteomes" id="UP000283479"/>
    </source>
</evidence>
<organism evidence="3 4">
    <name type="scientific">Rhodococcus xishaensis</name>
    <dbReference type="NCBI Taxonomy" id="2487364"/>
    <lineage>
        <taxon>Bacteria</taxon>
        <taxon>Bacillati</taxon>
        <taxon>Actinomycetota</taxon>
        <taxon>Actinomycetes</taxon>
        <taxon>Mycobacteriales</taxon>
        <taxon>Nocardiaceae</taxon>
        <taxon>Rhodococcus</taxon>
    </lineage>
</organism>
<dbReference type="PANTHER" id="PTHR35535">
    <property type="entry name" value="HEAT SHOCK PROTEIN HSLJ"/>
    <property type="match status" value="1"/>
</dbReference>
<dbReference type="PANTHER" id="PTHR35535:SF2">
    <property type="entry name" value="DUF306 DOMAIN-CONTAINING PROTEIN"/>
    <property type="match status" value="1"/>
</dbReference>
<evidence type="ECO:0000313" key="3">
    <source>
        <dbReference type="EMBL" id="RVW05829.1"/>
    </source>
</evidence>
<keyword evidence="1" id="KW-0732">Signal</keyword>
<dbReference type="InterPro" id="IPR053147">
    <property type="entry name" value="Hsp_HslJ-like"/>
</dbReference>
<dbReference type="AlphaFoldDB" id="A0A3S3E5I5"/>
<comment type="caution">
    <text evidence="3">The sequence shown here is derived from an EMBL/GenBank/DDBJ whole genome shotgun (WGS) entry which is preliminary data.</text>
</comment>
<feature type="domain" description="DUF306" evidence="2">
    <location>
        <begin position="50"/>
        <end position="146"/>
    </location>
</feature>
<dbReference type="Pfam" id="PF03724">
    <property type="entry name" value="META"/>
    <property type="match status" value="2"/>
</dbReference>
<dbReference type="EMBL" id="RKLO01000001">
    <property type="protein sequence ID" value="RVW05829.1"/>
    <property type="molecule type" value="Genomic_DNA"/>
</dbReference>
<name>A0A3S3E5I5_9NOCA</name>
<proteinExistence type="predicted"/>
<dbReference type="Gene3D" id="2.40.128.270">
    <property type="match status" value="2"/>
</dbReference>
<evidence type="ECO:0000256" key="1">
    <source>
        <dbReference type="SAM" id="SignalP"/>
    </source>
</evidence>
<dbReference type="RefSeq" id="WP_127950871.1">
    <property type="nucleotide sequence ID" value="NZ_RKLO01000001.1"/>
</dbReference>